<organism evidence="1 2">
    <name type="scientific">Synaphobranchus kaupii</name>
    <name type="common">Kaup's arrowtooth eel</name>
    <dbReference type="NCBI Taxonomy" id="118154"/>
    <lineage>
        <taxon>Eukaryota</taxon>
        <taxon>Metazoa</taxon>
        <taxon>Chordata</taxon>
        <taxon>Craniata</taxon>
        <taxon>Vertebrata</taxon>
        <taxon>Euteleostomi</taxon>
        <taxon>Actinopterygii</taxon>
        <taxon>Neopterygii</taxon>
        <taxon>Teleostei</taxon>
        <taxon>Anguilliformes</taxon>
        <taxon>Synaphobranchidae</taxon>
        <taxon>Synaphobranchus</taxon>
    </lineage>
</organism>
<sequence length="153" mass="17068">MSDWMTSSVGSIRAGVNLLIGANIPKAIEPLKVINSQGEGPYAVLTRLGWIVNGPLGSAAPADEQDRPRFTSNRISVARLGELLIQQYNRDFSELAYNEKQEHSFEDKKFLQVVNDSVTKKEGHYEIGLPFHQDNICLPNNRNMAEQRALSLT</sequence>
<dbReference type="EMBL" id="JAINUF010000001">
    <property type="protein sequence ID" value="KAJ8379740.1"/>
    <property type="molecule type" value="Genomic_DNA"/>
</dbReference>
<comment type="caution">
    <text evidence="1">The sequence shown here is derived from an EMBL/GenBank/DDBJ whole genome shotgun (WGS) entry which is preliminary data.</text>
</comment>
<dbReference type="PANTHER" id="PTHR47331:SF3">
    <property type="match status" value="1"/>
</dbReference>
<evidence type="ECO:0000313" key="2">
    <source>
        <dbReference type="Proteomes" id="UP001152622"/>
    </source>
</evidence>
<dbReference type="AlphaFoldDB" id="A0A9Q1JCE5"/>
<dbReference type="PANTHER" id="PTHR47331">
    <property type="entry name" value="PHD-TYPE DOMAIN-CONTAINING PROTEIN"/>
    <property type="match status" value="1"/>
</dbReference>
<keyword evidence="2" id="KW-1185">Reference proteome</keyword>
<proteinExistence type="predicted"/>
<dbReference type="Proteomes" id="UP001152622">
    <property type="component" value="Chromosome 1"/>
</dbReference>
<protein>
    <submittedName>
        <fullName evidence="1">Uncharacterized protein</fullName>
    </submittedName>
</protein>
<dbReference type="OrthoDB" id="10059837at2759"/>
<reference evidence="1" key="1">
    <citation type="journal article" date="2023" name="Science">
        <title>Genome structures resolve the early diversification of teleost fishes.</title>
        <authorList>
            <person name="Parey E."/>
            <person name="Louis A."/>
            <person name="Montfort J."/>
            <person name="Bouchez O."/>
            <person name="Roques C."/>
            <person name="Iampietro C."/>
            <person name="Lluch J."/>
            <person name="Castinel A."/>
            <person name="Donnadieu C."/>
            <person name="Desvignes T."/>
            <person name="Floi Bucao C."/>
            <person name="Jouanno E."/>
            <person name="Wen M."/>
            <person name="Mejri S."/>
            <person name="Dirks R."/>
            <person name="Jansen H."/>
            <person name="Henkel C."/>
            <person name="Chen W.J."/>
            <person name="Zahm M."/>
            <person name="Cabau C."/>
            <person name="Klopp C."/>
            <person name="Thompson A.W."/>
            <person name="Robinson-Rechavi M."/>
            <person name="Braasch I."/>
            <person name="Lecointre G."/>
            <person name="Bobe J."/>
            <person name="Postlethwait J.H."/>
            <person name="Berthelot C."/>
            <person name="Roest Crollius H."/>
            <person name="Guiguen Y."/>
        </authorList>
    </citation>
    <scope>NUCLEOTIDE SEQUENCE</scope>
    <source>
        <strain evidence="1">WJC10195</strain>
    </source>
</reference>
<gene>
    <name evidence="1" type="ORF">SKAU_G00005180</name>
</gene>
<name>A0A9Q1JCE5_SYNKA</name>
<accession>A0A9Q1JCE5</accession>
<evidence type="ECO:0000313" key="1">
    <source>
        <dbReference type="EMBL" id="KAJ8379740.1"/>
    </source>
</evidence>